<keyword evidence="2" id="KW-1185">Reference proteome</keyword>
<dbReference type="Proteomes" id="UP000831880">
    <property type="component" value="Chromosome"/>
</dbReference>
<dbReference type="InterPro" id="IPR034154">
    <property type="entry name" value="TOPRIM_DnaG/twinkle"/>
</dbReference>
<dbReference type="RefSeq" id="WP_244754764.1">
    <property type="nucleotide sequence ID" value="NZ_CP095074.1"/>
</dbReference>
<name>A0ABY4H409_9BACI</name>
<dbReference type="Pfam" id="PF13155">
    <property type="entry name" value="Toprim_2"/>
    <property type="match status" value="1"/>
</dbReference>
<dbReference type="Gene3D" id="3.40.1360.10">
    <property type="match status" value="1"/>
</dbReference>
<accession>A0ABY4H409</accession>
<dbReference type="EMBL" id="CP095074">
    <property type="protein sequence ID" value="UOQ94908.1"/>
    <property type="molecule type" value="Genomic_DNA"/>
</dbReference>
<reference evidence="1 2" key="1">
    <citation type="submission" date="2022-04" db="EMBL/GenBank/DDBJ databases">
        <title>Halobacillus sp. isolated from saltern.</title>
        <authorList>
            <person name="Won M."/>
            <person name="Lee C.-M."/>
            <person name="Woen H.-Y."/>
            <person name="Kwon S.-W."/>
        </authorList>
    </citation>
    <scope>NUCLEOTIDE SEQUENCE [LARGE SCALE GENOMIC DNA]</scope>
    <source>
        <strain evidence="1 2">SSTM10-2</strain>
    </source>
</reference>
<dbReference type="CDD" id="cd01029">
    <property type="entry name" value="TOPRIM_primases"/>
    <property type="match status" value="1"/>
</dbReference>
<protein>
    <submittedName>
        <fullName evidence="1">Toprim domain-containing protein</fullName>
    </submittedName>
</protein>
<gene>
    <name evidence="1" type="ORF">MUO14_08275</name>
</gene>
<dbReference type="SUPFAM" id="SSF56731">
    <property type="entry name" value="DNA primase core"/>
    <property type="match status" value="1"/>
</dbReference>
<proteinExistence type="predicted"/>
<evidence type="ECO:0000313" key="1">
    <source>
        <dbReference type="EMBL" id="UOQ94908.1"/>
    </source>
</evidence>
<sequence length="142" mass="16703">MKDGRMFKGIDKNSHGSSGFSIDIGKPNSIYFFESPIDALSYWSIKKEKLQNTRLASMSGLKRQTMIDEMKRMGKENHTIRHITICTDNDRAGREFAFKYHRLMNKNLSAVDLSKQKDWNEELKKGYEEKKMRNKVIQTYRD</sequence>
<organism evidence="1 2">
    <name type="scientific">Halobacillus shinanisalinarum</name>
    <dbReference type="NCBI Taxonomy" id="2932258"/>
    <lineage>
        <taxon>Bacteria</taxon>
        <taxon>Bacillati</taxon>
        <taxon>Bacillota</taxon>
        <taxon>Bacilli</taxon>
        <taxon>Bacillales</taxon>
        <taxon>Bacillaceae</taxon>
        <taxon>Halobacillus</taxon>
    </lineage>
</organism>
<evidence type="ECO:0000313" key="2">
    <source>
        <dbReference type="Proteomes" id="UP000831880"/>
    </source>
</evidence>